<keyword evidence="1" id="KW-0812">Transmembrane</keyword>
<keyword evidence="1" id="KW-0472">Membrane</keyword>
<dbReference type="Proteomes" id="UP000540506">
    <property type="component" value="Unassembled WGS sequence"/>
</dbReference>
<proteinExistence type="predicted"/>
<gene>
    <name evidence="2" type="ORF">FHR34_007644</name>
</gene>
<name>A0A7W7RAP9_KITKI</name>
<feature type="transmembrane region" description="Helical" evidence="1">
    <location>
        <begin position="171"/>
        <end position="190"/>
    </location>
</feature>
<evidence type="ECO:0000313" key="2">
    <source>
        <dbReference type="EMBL" id="MBB4928547.1"/>
    </source>
</evidence>
<accession>A0A7W7RAP9</accession>
<evidence type="ECO:0008006" key="4">
    <source>
        <dbReference type="Google" id="ProtNLM"/>
    </source>
</evidence>
<feature type="transmembrane region" description="Helical" evidence="1">
    <location>
        <begin position="98"/>
        <end position="118"/>
    </location>
</feature>
<feature type="transmembrane region" description="Helical" evidence="1">
    <location>
        <begin position="199"/>
        <end position="222"/>
    </location>
</feature>
<dbReference type="RefSeq" id="WP_184945992.1">
    <property type="nucleotide sequence ID" value="NZ_JACHJV010000003.1"/>
</dbReference>
<feature type="transmembrane region" description="Helical" evidence="1">
    <location>
        <begin position="234"/>
        <end position="256"/>
    </location>
</feature>
<reference evidence="2 3" key="1">
    <citation type="submission" date="2020-08" db="EMBL/GenBank/DDBJ databases">
        <title>Sequencing the genomes of 1000 actinobacteria strains.</title>
        <authorList>
            <person name="Klenk H.-P."/>
        </authorList>
    </citation>
    <scope>NUCLEOTIDE SEQUENCE [LARGE SCALE GENOMIC DNA]</scope>
    <source>
        <strain evidence="2 3">DSM 41654</strain>
    </source>
</reference>
<feature type="transmembrane region" description="Helical" evidence="1">
    <location>
        <begin position="56"/>
        <end position="78"/>
    </location>
</feature>
<dbReference type="AlphaFoldDB" id="A0A7W7RAP9"/>
<keyword evidence="1" id="KW-1133">Transmembrane helix</keyword>
<comment type="caution">
    <text evidence="2">The sequence shown here is derived from an EMBL/GenBank/DDBJ whole genome shotgun (WGS) entry which is preliminary data.</text>
</comment>
<sequence length="277" mass="29341">MSSTGLPSVPQASGILIGSTRQNVGNLAVAAFGLAAIVVLAVWAAREYRRKGRPQLWVLLGASLLTVLTDAAARLLTGLQSRPGANGLVLYRAFGIDIAVWMPLFFPAFVGFLGYATYLAIAEGHSRRRFWLILVIGGAADTVGEYVMMHAADLYTYTGAQPLKLFGLPLVWPWAFVSTPMLMGASVALLSHRIHGLRWLLALPLLGSGYLGYLAALFWPVIVARSTGMSSLALSGVGIVSLGFMLATLYVVSLFLPPSSRSGPSAAPATQHATAVN</sequence>
<evidence type="ECO:0000256" key="1">
    <source>
        <dbReference type="SAM" id="Phobius"/>
    </source>
</evidence>
<organism evidence="2 3">
    <name type="scientific">Kitasatospora kifunensis</name>
    <name type="common">Streptomyces kifunensis</name>
    <dbReference type="NCBI Taxonomy" id="58351"/>
    <lineage>
        <taxon>Bacteria</taxon>
        <taxon>Bacillati</taxon>
        <taxon>Actinomycetota</taxon>
        <taxon>Actinomycetes</taxon>
        <taxon>Kitasatosporales</taxon>
        <taxon>Streptomycetaceae</taxon>
        <taxon>Kitasatospora</taxon>
    </lineage>
</organism>
<dbReference type="EMBL" id="JACHJV010000003">
    <property type="protein sequence ID" value="MBB4928547.1"/>
    <property type="molecule type" value="Genomic_DNA"/>
</dbReference>
<evidence type="ECO:0000313" key="3">
    <source>
        <dbReference type="Proteomes" id="UP000540506"/>
    </source>
</evidence>
<feature type="transmembrane region" description="Helical" evidence="1">
    <location>
        <begin position="130"/>
        <end position="151"/>
    </location>
</feature>
<feature type="transmembrane region" description="Helical" evidence="1">
    <location>
        <begin position="24"/>
        <end position="44"/>
    </location>
</feature>
<keyword evidence="3" id="KW-1185">Reference proteome</keyword>
<protein>
    <recommendedName>
        <fullName evidence="4">Carotenoid biosynthesis protein</fullName>
    </recommendedName>
</protein>